<keyword evidence="2" id="KW-1133">Transmembrane helix</keyword>
<evidence type="ECO:0000313" key="3">
    <source>
        <dbReference type="EMBL" id="KAG7457103.1"/>
    </source>
</evidence>
<evidence type="ECO:0000313" key="4">
    <source>
        <dbReference type="Proteomes" id="UP001046870"/>
    </source>
</evidence>
<proteinExistence type="predicted"/>
<feature type="region of interest" description="Disordered" evidence="1">
    <location>
        <begin position="1"/>
        <end position="21"/>
    </location>
</feature>
<gene>
    <name evidence="3" type="ORF">MATL_G00243070</name>
</gene>
<organism evidence="3 4">
    <name type="scientific">Megalops atlanticus</name>
    <name type="common">Tarpon</name>
    <name type="synonym">Clupea gigantea</name>
    <dbReference type="NCBI Taxonomy" id="7932"/>
    <lineage>
        <taxon>Eukaryota</taxon>
        <taxon>Metazoa</taxon>
        <taxon>Chordata</taxon>
        <taxon>Craniata</taxon>
        <taxon>Vertebrata</taxon>
        <taxon>Euteleostomi</taxon>
        <taxon>Actinopterygii</taxon>
        <taxon>Neopterygii</taxon>
        <taxon>Teleostei</taxon>
        <taxon>Elopiformes</taxon>
        <taxon>Megalopidae</taxon>
        <taxon>Megalops</taxon>
    </lineage>
</organism>
<accession>A0A9D3PH09</accession>
<comment type="caution">
    <text evidence="3">The sequence shown here is derived from an EMBL/GenBank/DDBJ whole genome shotgun (WGS) entry which is preliminary data.</text>
</comment>
<sequence length="92" mass="10237">MGSGAKVPRRQKKKKRGTRSDGVVAALLSELGVAAASFLPSTALLLRRCCLQEPADRPTHRQTDRQRDYLEKSVKSGREDIFKDPAETTRQV</sequence>
<reference evidence="3" key="1">
    <citation type="submission" date="2021-01" db="EMBL/GenBank/DDBJ databases">
        <authorList>
            <person name="Zahm M."/>
            <person name="Roques C."/>
            <person name="Cabau C."/>
            <person name="Klopp C."/>
            <person name="Donnadieu C."/>
            <person name="Jouanno E."/>
            <person name="Lampietro C."/>
            <person name="Louis A."/>
            <person name="Herpin A."/>
            <person name="Echchiki A."/>
            <person name="Berthelot C."/>
            <person name="Parey E."/>
            <person name="Roest-Crollius H."/>
            <person name="Braasch I."/>
            <person name="Postlethwait J."/>
            <person name="Bobe J."/>
            <person name="Montfort J."/>
            <person name="Bouchez O."/>
            <person name="Begum T."/>
            <person name="Mejri S."/>
            <person name="Adams A."/>
            <person name="Chen W.-J."/>
            <person name="Guiguen Y."/>
        </authorList>
    </citation>
    <scope>NUCLEOTIDE SEQUENCE</scope>
    <source>
        <strain evidence="3">YG-15Mar2019-1</strain>
        <tissue evidence="3">Brain</tissue>
    </source>
</reference>
<feature type="region of interest" description="Disordered" evidence="1">
    <location>
        <begin position="53"/>
        <end position="92"/>
    </location>
</feature>
<name>A0A9D3PH09_MEGAT</name>
<dbReference type="Proteomes" id="UP001046870">
    <property type="component" value="Chromosome 22"/>
</dbReference>
<keyword evidence="2" id="KW-0812">Transmembrane</keyword>
<feature type="compositionally biased region" description="Basic and acidic residues" evidence="1">
    <location>
        <begin position="54"/>
        <end position="92"/>
    </location>
</feature>
<feature type="compositionally biased region" description="Basic residues" evidence="1">
    <location>
        <begin position="7"/>
        <end position="17"/>
    </location>
</feature>
<evidence type="ECO:0000256" key="1">
    <source>
        <dbReference type="SAM" id="MobiDB-lite"/>
    </source>
</evidence>
<dbReference type="EMBL" id="JAFDVH010000022">
    <property type="protein sequence ID" value="KAG7457103.1"/>
    <property type="molecule type" value="Genomic_DNA"/>
</dbReference>
<feature type="transmembrane region" description="Helical" evidence="2">
    <location>
        <begin position="21"/>
        <end position="46"/>
    </location>
</feature>
<evidence type="ECO:0000256" key="2">
    <source>
        <dbReference type="SAM" id="Phobius"/>
    </source>
</evidence>
<keyword evidence="2" id="KW-0472">Membrane</keyword>
<protein>
    <submittedName>
        <fullName evidence="3">Uncharacterized protein</fullName>
    </submittedName>
</protein>
<dbReference type="AlphaFoldDB" id="A0A9D3PH09"/>
<keyword evidence="4" id="KW-1185">Reference proteome</keyword>